<name>A0A242A208_9ENTE</name>
<dbReference type="PANTHER" id="PTHR45528:SF1">
    <property type="entry name" value="SENSOR HISTIDINE KINASE CPXA"/>
    <property type="match status" value="1"/>
</dbReference>
<dbReference type="CDD" id="cd00082">
    <property type="entry name" value="HisKA"/>
    <property type="match status" value="1"/>
</dbReference>
<evidence type="ECO:0000256" key="12">
    <source>
        <dbReference type="ARBA" id="ARBA00023012"/>
    </source>
</evidence>
<sequence length="394" mass="44995">MRSKPVEKKKRITLTSKEISELFAEGIITVVLLLLLNVAIIVVGTSVRENSPLLVEAIYESKTAFTDAFNTDIFRSGRNFILPLFFFLDVIVLYWRLIRRYHQMQLRHIISELHYIAEGNYDHRIPFELRGDLNRVVSNINVLVDSTVAAIQDERRIEQSKDELITNVSHDIRTPLTSIIGYLGLIEDRQYHSEEELLKYTHTAYVKAKQMKSLVDDLFEYTKVRQPSVPINLVSFDMAQFVEQLAADFELEATRKGIKIETYTRPNHIEMDGDTEKLVRVFNNLLSNALKYGKGADTIRMEVEKVGTEAILTVKNNGQMIPKQALDSLFDRFYRVEESRSQETGGTGLGLAIAQSIVALHGGYIYANSTPEWTSFIIHLPLTRNNLSSTQNYG</sequence>
<reference evidence="17 18" key="1">
    <citation type="submission" date="2017-05" db="EMBL/GenBank/DDBJ databases">
        <title>The Genome Sequence of Enterococcus sp. 8G7_MSG3316.</title>
        <authorList>
            <consortium name="The Broad Institute Genomics Platform"/>
            <consortium name="The Broad Institute Genomic Center for Infectious Diseases"/>
            <person name="Earl A."/>
            <person name="Manson A."/>
            <person name="Schwartman J."/>
            <person name="Gilmore M."/>
            <person name="Abouelleil A."/>
            <person name="Cao P."/>
            <person name="Chapman S."/>
            <person name="Cusick C."/>
            <person name="Shea T."/>
            <person name="Young S."/>
            <person name="Neafsey D."/>
            <person name="Nusbaum C."/>
            <person name="Birren B."/>
        </authorList>
    </citation>
    <scope>NUCLEOTIDE SEQUENCE [LARGE SCALE GENOMIC DNA]</scope>
    <source>
        <strain evidence="17 18">8G7_MSG3316</strain>
    </source>
</reference>
<dbReference type="FunFam" id="1.10.287.130:FF:000008">
    <property type="entry name" value="Two-component sensor histidine kinase"/>
    <property type="match status" value="1"/>
</dbReference>
<dbReference type="GO" id="GO:0000155">
    <property type="term" value="F:phosphorelay sensor kinase activity"/>
    <property type="evidence" value="ECO:0007669"/>
    <property type="project" value="InterPro"/>
</dbReference>
<dbReference type="SUPFAM" id="SSF55874">
    <property type="entry name" value="ATPase domain of HSP90 chaperone/DNA topoisomerase II/histidine kinase"/>
    <property type="match status" value="1"/>
</dbReference>
<dbReference type="Proteomes" id="UP000195043">
    <property type="component" value="Unassembled WGS sequence"/>
</dbReference>
<dbReference type="InterPro" id="IPR004358">
    <property type="entry name" value="Sig_transdc_His_kin-like_C"/>
</dbReference>
<keyword evidence="6" id="KW-0808">Transferase</keyword>
<evidence type="ECO:0000313" key="18">
    <source>
        <dbReference type="Proteomes" id="UP000195043"/>
    </source>
</evidence>
<dbReference type="PRINTS" id="PR00344">
    <property type="entry name" value="BCTRLSENSOR"/>
</dbReference>
<evidence type="ECO:0000256" key="14">
    <source>
        <dbReference type="SAM" id="Phobius"/>
    </source>
</evidence>
<keyword evidence="8" id="KW-0547">Nucleotide-binding</keyword>
<keyword evidence="10" id="KW-0067">ATP-binding</keyword>
<dbReference type="STRING" id="1834191.A5886_000003"/>
<evidence type="ECO:0000259" key="16">
    <source>
        <dbReference type="PROSITE" id="PS50885"/>
    </source>
</evidence>
<feature type="transmembrane region" description="Helical" evidence="14">
    <location>
        <begin position="80"/>
        <end position="98"/>
    </location>
</feature>
<protein>
    <recommendedName>
        <fullName evidence="3">histidine kinase</fullName>
        <ecNumber evidence="3">2.7.13.3</ecNumber>
    </recommendedName>
</protein>
<dbReference type="SMART" id="SM00388">
    <property type="entry name" value="HisKA"/>
    <property type="match status" value="1"/>
</dbReference>
<evidence type="ECO:0000256" key="5">
    <source>
        <dbReference type="ARBA" id="ARBA00022553"/>
    </source>
</evidence>
<evidence type="ECO:0000256" key="8">
    <source>
        <dbReference type="ARBA" id="ARBA00022741"/>
    </source>
</evidence>
<dbReference type="PROSITE" id="PS50885">
    <property type="entry name" value="HAMP"/>
    <property type="match status" value="1"/>
</dbReference>
<evidence type="ECO:0000256" key="6">
    <source>
        <dbReference type="ARBA" id="ARBA00022679"/>
    </source>
</evidence>
<accession>A0A242A208</accession>
<keyword evidence="5" id="KW-0597">Phosphoprotein</keyword>
<dbReference type="FunFam" id="3.30.565.10:FF:000013">
    <property type="entry name" value="Two-component sensor histidine kinase"/>
    <property type="match status" value="1"/>
</dbReference>
<dbReference type="Gene3D" id="1.10.287.130">
    <property type="match status" value="1"/>
</dbReference>
<dbReference type="Pfam" id="PF02518">
    <property type="entry name" value="HATPase_c"/>
    <property type="match status" value="1"/>
</dbReference>
<comment type="caution">
    <text evidence="17">The sequence shown here is derived from an EMBL/GenBank/DDBJ whole genome shotgun (WGS) entry which is preliminary data.</text>
</comment>
<evidence type="ECO:0000256" key="3">
    <source>
        <dbReference type="ARBA" id="ARBA00012438"/>
    </source>
</evidence>
<gene>
    <name evidence="17" type="ORF">A5886_000003</name>
</gene>
<evidence type="ECO:0000256" key="10">
    <source>
        <dbReference type="ARBA" id="ARBA00022840"/>
    </source>
</evidence>
<keyword evidence="4" id="KW-1003">Cell membrane</keyword>
<dbReference type="PANTHER" id="PTHR45528">
    <property type="entry name" value="SENSOR HISTIDINE KINASE CPXA"/>
    <property type="match status" value="1"/>
</dbReference>
<organism evidence="17 18">
    <name type="scientific">Candidatus Enterococcus testudinis</name>
    <dbReference type="NCBI Taxonomy" id="1834191"/>
    <lineage>
        <taxon>Bacteria</taxon>
        <taxon>Bacillati</taxon>
        <taxon>Bacillota</taxon>
        <taxon>Bacilli</taxon>
        <taxon>Lactobacillales</taxon>
        <taxon>Enterococcaceae</taxon>
        <taxon>Enterococcus</taxon>
    </lineage>
</organism>
<keyword evidence="12" id="KW-0902">Two-component regulatory system</keyword>
<evidence type="ECO:0000256" key="7">
    <source>
        <dbReference type="ARBA" id="ARBA00022692"/>
    </source>
</evidence>
<evidence type="ECO:0000256" key="13">
    <source>
        <dbReference type="ARBA" id="ARBA00023136"/>
    </source>
</evidence>
<dbReference type="InterPro" id="IPR036097">
    <property type="entry name" value="HisK_dim/P_sf"/>
</dbReference>
<dbReference type="EMBL" id="NGKU01000001">
    <property type="protein sequence ID" value="OTN74959.1"/>
    <property type="molecule type" value="Genomic_DNA"/>
</dbReference>
<evidence type="ECO:0000259" key="15">
    <source>
        <dbReference type="PROSITE" id="PS50109"/>
    </source>
</evidence>
<keyword evidence="13 14" id="KW-0472">Membrane</keyword>
<dbReference type="GO" id="GO:0005524">
    <property type="term" value="F:ATP binding"/>
    <property type="evidence" value="ECO:0007669"/>
    <property type="project" value="UniProtKB-KW"/>
</dbReference>
<dbReference type="SMART" id="SM00387">
    <property type="entry name" value="HATPase_c"/>
    <property type="match status" value="1"/>
</dbReference>
<dbReference type="OrthoDB" id="335833at2"/>
<feature type="domain" description="HAMP" evidence="16">
    <location>
        <begin position="100"/>
        <end position="152"/>
    </location>
</feature>
<dbReference type="Pfam" id="PF00512">
    <property type="entry name" value="HisKA"/>
    <property type="match status" value="1"/>
</dbReference>
<evidence type="ECO:0000256" key="2">
    <source>
        <dbReference type="ARBA" id="ARBA00004651"/>
    </source>
</evidence>
<keyword evidence="11 14" id="KW-1133">Transmembrane helix</keyword>
<feature type="transmembrane region" description="Helical" evidence="14">
    <location>
        <begin position="21"/>
        <end position="44"/>
    </location>
</feature>
<dbReference type="EC" id="2.7.13.3" evidence="3"/>
<proteinExistence type="predicted"/>
<dbReference type="InterPro" id="IPR003661">
    <property type="entry name" value="HisK_dim/P_dom"/>
</dbReference>
<comment type="catalytic activity">
    <reaction evidence="1">
        <text>ATP + protein L-histidine = ADP + protein N-phospho-L-histidine.</text>
        <dbReference type="EC" id="2.7.13.3"/>
    </reaction>
</comment>
<feature type="domain" description="Histidine kinase" evidence="15">
    <location>
        <begin position="167"/>
        <end position="384"/>
    </location>
</feature>
<dbReference type="RefSeq" id="WP_086273068.1">
    <property type="nucleotide sequence ID" value="NZ_NGKU01000001.1"/>
</dbReference>
<dbReference type="InterPro" id="IPR005467">
    <property type="entry name" value="His_kinase_dom"/>
</dbReference>
<dbReference type="InterPro" id="IPR036890">
    <property type="entry name" value="HATPase_C_sf"/>
</dbReference>
<dbReference type="CDD" id="cd00075">
    <property type="entry name" value="HATPase"/>
    <property type="match status" value="1"/>
</dbReference>
<dbReference type="PROSITE" id="PS50109">
    <property type="entry name" value="HIS_KIN"/>
    <property type="match status" value="1"/>
</dbReference>
<dbReference type="InterPro" id="IPR050398">
    <property type="entry name" value="HssS/ArlS-like"/>
</dbReference>
<evidence type="ECO:0000256" key="4">
    <source>
        <dbReference type="ARBA" id="ARBA00022475"/>
    </source>
</evidence>
<evidence type="ECO:0000256" key="1">
    <source>
        <dbReference type="ARBA" id="ARBA00000085"/>
    </source>
</evidence>
<dbReference type="SUPFAM" id="SSF47384">
    <property type="entry name" value="Homodimeric domain of signal transducing histidine kinase"/>
    <property type="match status" value="1"/>
</dbReference>
<comment type="subcellular location">
    <subcellularLocation>
        <location evidence="2">Cell membrane</location>
        <topology evidence="2">Multi-pass membrane protein</topology>
    </subcellularLocation>
</comment>
<keyword evidence="7 14" id="KW-0812">Transmembrane</keyword>
<evidence type="ECO:0000256" key="11">
    <source>
        <dbReference type="ARBA" id="ARBA00022989"/>
    </source>
</evidence>
<dbReference type="InterPro" id="IPR003594">
    <property type="entry name" value="HATPase_dom"/>
</dbReference>
<dbReference type="AlphaFoldDB" id="A0A242A208"/>
<keyword evidence="18" id="KW-1185">Reference proteome</keyword>
<evidence type="ECO:0000313" key="17">
    <source>
        <dbReference type="EMBL" id="OTN74959.1"/>
    </source>
</evidence>
<keyword evidence="9 17" id="KW-0418">Kinase</keyword>
<dbReference type="InterPro" id="IPR003660">
    <property type="entry name" value="HAMP_dom"/>
</dbReference>
<dbReference type="GO" id="GO:0005886">
    <property type="term" value="C:plasma membrane"/>
    <property type="evidence" value="ECO:0007669"/>
    <property type="project" value="UniProtKB-SubCell"/>
</dbReference>
<evidence type="ECO:0000256" key="9">
    <source>
        <dbReference type="ARBA" id="ARBA00022777"/>
    </source>
</evidence>
<dbReference type="Gene3D" id="3.30.565.10">
    <property type="entry name" value="Histidine kinase-like ATPase, C-terminal domain"/>
    <property type="match status" value="1"/>
</dbReference>